<feature type="region of interest" description="Disordered" evidence="1">
    <location>
        <begin position="1"/>
        <end position="20"/>
    </location>
</feature>
<sequence>MTRRGITDDSNDDGWLNGEESAANADGDLEVSIDLPAGAAAGDTLQVTDGTTSTDIVLSAADISSGSVSAGFAVPAEGSSVTVSAVLIDQAGNTSATGSDTLTVDTVTGNDGSAPQVTITDDSNDDGWLNGEESAANADGDLDVTVSIPAGAAAGDTLQVTDGTTSTDIVLSAADISSGSVSAGFAVPADGSGVTVSAVLIDQAGNTSAAGSDSVTVDTVTGNDGSAPQVTITDDSNDDGWLNGEESAVNADGDLEVSIDLPAGAAAGDTLQVTDGTTSTDIVLSAADISSGSVSAGFAVPAEGSSVTVSAVLIDQAGNTSAAGSDSVTVDTVAGNDGSAPQVTITDDSNDDGWLNSEESAANADGDLEVSIDLPAGAVAGDTLQVTDGTTSTDIVLSAADISSGSVSAGFAVPADGSSVTVSAVLIDQAGNTSAAGSDTLTVDTVAGNDGSAPQVTITDDSNDDGWLNSEESAANADGDLDVTVSIPAGAAAGDTLQVTDGTTSTDIVLSAADISSGSVSAGFAVPADGNSVTVSAVLIDQAGNTSAAGSDSVTVDTVTGNDGSAPQVTITDDSNDDGWLNGEESAVNADGDLEVSIDLPAGAVAGDTLQVTDGTTSTDIVLSAADISSGSVSASFAVPADGSSVTVSAVLIDQAGNTSATGSDSVTVDTVTGNDGSAPQVTITDDSNDDGWLNGEESAANADGDLEVSIDLPAGAVAGDTLQVTDGTTSTDIVLSAADISSGSVSASFAVPAEGSSVTVSAVLIDQAGNTSATGSDSVMVDRVIDTNNDNNTVTFDSISDDSGTAGDFITTDNTLLFNGTVDVADNNTLSVTVGDTTYVQDIDSQLTIDTSGNWTLDLTATELDDGTYTVVATVTDEAGNTSSSASQDVVINTGVDDNGNGFTVSITSVSDDSGISGDFITNDNTLLISGTLDPDDGNSFSVNFNGITYDESSSELTIDGTPDVNGVVTWTLDVSGSSLADGTYPITATVESPAGNHISAHHDVVVDTVAGNDGSAPQVTITDDSNDDGWLNGEESAANADGDLEVSIDLPAGAVAGDTLQVTDGTTSTDIVLSAADISSGSVSASVPQPAEGSSVTVSAVLIDNTSAAGSDTLTVDTVAGNDGSAPQVTITDDSNDDGWLNGEESAANADGDLEVSIDLPAGAAAGDTLQVTDGTTSTDIVLSAADISSGSVSAGFAVPADGSSVTVSAVLIDQAGNTSAAGSDTLTVDTVAGNDGSAPQVTITDDSNDDGWLNSEESAANADGDLEVSIDLPAGAVAGDTLQVTDGTTSTDIVLSAADISSGSVSAGFAVPAEGSSVTVSAVLIDQAGNTSAAGSDSVTVDTVAGNDGSAPQVTITDDSNDDGWLNGEESAANADGDLEVSIDLPAGAVAGDTLQVTNGTTSTDIVLSAADISSGSVSAGFAVPAEGSSVTVSAVLIDQAGNTSATGSDSVTVDTVAGNDGSAPQVTITDDSNDDGWLNSEESAANADGDLEVSIDLPAGAVAGDTLQVTNGITSTDIVLSAADISSGSVSAGFSVPAEGSSVTVSAVLIDQAGNTSAAGSDSVTVDTLLDADGDGSAVTFDAISADSGAIGDFITNDSGLVLSGTIDPDDNTTLSVTVGDTTYVEGSDTQLTVDGSGNWSLDLSGNPLDDGTYNVVATAVDAAGNSVSSSSRDVVIDGSAPVITGGFGSVSEEGLSGGVVDATGSPADITDSTTLNGTLTIADQSDISSVSISGPASLAVQGETVTWSGAFSGDTYTLTGSTAGSGTVATLTLTTAGAYSFTLLQALDHPMPGVEDILALNFSAEATDAANNTSTPVSLVVNIEDDSPVAADSVLYSITSTPATESGELVDSYGADGGYVSSLTLDGYTFSFDGSTITTSGSSDSVLGYSASDYSNGVLTINTIKGETIAVNMTDGSYTYTNSGVPLLAPQTEEAPAVTLGDSNSLLGLVGAEALGVVNLAESQEFSATDANNDITSVTITYTAVSLSIAGGFNVAGARVLAEELGIDYAIDDLTVFDYRASINITSLDGGPIDNLKLNEFLGAIYADDGVLSLGLGSTLEISATDSQGNTSVDSNTDLLSLGLISTSVPSYMVIGNNFAETMNGSNNADRIYGLDGDDTINGGAGSDIIRGGEGNDTIDGGDGNDILIGGIGDDTLTGGSGLDLFRWESGDQGSVGAPAIDHITDFNFVPASADGDVLDLVSLLQGEGKIGSSPGNLTNYLHFEFDGSDTIISVSTTGQFLGGFDTTEVDQQIILDGVDVVGSLSRDQDVIAKLLQQGNLLVDEATADTDLLGGSTTIDAVITDNDGDTDSTSVTFDSTGASAPVVTDNSAPVVQVDNSALLGLVGVDALQLLGLNNQDLVAADADGNLTSVQVAYQPLLSVDLDAQTLTASQQLAEELGLRISIENSSGLLGLVAPSSVLTITALDGGSIDNFAVNELLATVQFDNGQSLLGLDLEVQAALLNATSITATDSEGLSASASLGSLTDINLLNTLLGNDILLEGDSENNTLNGGTDGERLYGYDGDDVLIGDGGDDLLRGGSGEDILDGGEGNDILIDGAGADTFIGGAGDDLIWINSSNFVSIDGGTGQDVLLLDGGIDLEPGATGLGSINNIETVHMGEGDESSTLTLTEQAVIDMTDENNQLTIAGDSDDNVLALGASLEGSVSMDGVSYNQYALGSTTLLVEDDVNIVVS</sequence>
<dbReference type="PROSITE" id="PS00330">
    <property type="entry name" value="HEMOLYSIN_CALCIUM"/>
    <property type="match status" value="5"/>
</dbReference>
<feature type="compositionally biased region" description="Polar residues" evidence="1">
    <location>
        <begin position="208"/>
        <end position="234"/>
    </location>
</feature>
<gene>
    <name evidence="4" type="ORF">KNV97_02750</name>
</gene>
<feature type="region of interest" description="Disordered" evidence="1">
    <location>
        <begin position="1348"/>
        <end position="1367"/>
    </location>
</feature>
<proteinExistence type="predicted"/>
<feature type="domain" description="Bacterial Ig-like" evidence="3">
    <location>
        <begin position="800"/>
        <end position="895"/>
    </location>
</feature>
<dbReference type="NCBIfam" id="NF033510">
    <property type="entry name" value="Ca_tandemer"/>
    <property type="match status" value="2"/>
</dbReference>
<dbReference type="InterPro" id="IPR050557">
    <property type="entry name" value="RTX_toxin/Mannuronan_C5-epim"/>
</dbReference>
<keyword evidence="5" id="KW-1185">Reference proteome</keyword>
<protein>
    <submittedName>
        <fullName evidence="4">Ig-like domain repeat protein</fullName>
    </submittedName>
</protein>
<organism evidence="4 5">
    <name type="scientific">Vibrio ostreae</name>
    <dbReference type="NCBI Taxonomy" id="2841925"/>
    <lineage>
        <taxon>Bacteria</taxon>
        <taxon>Pseudomonadati</taxon>
        <taxon>Pseudomonadota</taxon>
        <taxon>Gammaproteobacteria</taxon>
        <taxon>Vibrionales</taxon>
        <taxon>Vibrionaceae</taxon>
        <taxon>Vibrio</taxon>
    </lineage>
</organism>
<accession>A0A975YM85</accession>
<dbReference type="Proteomes" id="UP000694232">
    <property type="component" value="Chromosome 2"/>
</dbReference>
<feature type="region of interest" description="Disordered" evidence="1">
    <location>
        <begin position="1012"/>
        <end position="1031"/>
    </location>
</feature>
<feature type="domain" description="Bacterial Ig-like" evidence="3">
    <location>
        <begin position="1589"/>
        <end position="1682"/>
    </location>
</feature>
<feature type="region of interest" description="Disordered" evidence="1">
    <location>
        <begin position="334"/>
        <end position="353"/>
    </location>
</feature>
<dbReference type="KEGG" id="vos:KNV97_02750"/>
<evidence type="ECO:0000313" key="4">
    <source>
        <dbReference type="EMBL" id="QXO16443.1"/>
    </source>
</evidence>
<dbReference type="Pfam" id="PF12245">
    <property type="entry name" value="Big_3_2"/>
    <property type="match status" value="2"/>
</dbReference>
<evidence type="ECO:0000313" key="5">
    <source>
        <dbReference type="Proteomes" id="UP000694232"/>
    </source>
</evidence>
<dbReference type="InterPro" id="IPR001343">
    <property type="entry name" value="Hemolysn_Ca-bd"/>
</dbReference>
<feature type="domain" description="Ig-like" evidence="2">
    <location>
        <begin position="625"/>
        <end position="670"/>
    </location>
</feature>
<feature type="domain" description="Ig-like" evidence="2">
    <location>
        <begin position="738"/>
        <end position="784"/>
    </location>
</feature>
<feature type="region of interest" description="Disordered" evidence="1">
    <location>
        <begin position="208"/>
        <end position="241"/>
    </location>
</feature>
<reference evidence="4" key="1">
    <citation type="submission" date="2021-06" db="EMBL/GenBank/DDBJ databases">
        <title>Vibrio nov. sp., novel gut bacterium isolated from Yellow Sea oyster.</title>
        <authorList>
            <person name="Muhammad N."/>
            <person name="Nguyen T.H."/>
            <person name="Lee Y.-J."/>
            <person name="Ko J."/>
            <person name="Kim S.-G."/>
        </authorList>
    </citation>
    <scope>NUCLEOTIDE SEQUENCE</scope>
    <source>
        <strain evidence="4">OG9-811</strain>
    </source>
</reference>
<dbReference type="InterPro" id="IPR044016">
    <property type="entry name" value="Big_13"/>
</dbReference>
<dbReference type="PANTHER" id="PTHR38340:SF1">
    <property type="entry name" value="S-LAYER PROTEIN"/>
    <property type="match status" value="1"/>
</dbReference>
<evidence type="ECO:0000259" key="2">
    <source>
        <dbReference type="Pfam" id="PF12245"/>
    </source>
</evidence>
<evidence type="ECO:0000259" key="3">
    <source>
        <dbReference type="Pfam" id="PF19077"/>
    </source>
</evidence>
<dbReference type="RefSeq" id="WP_218562069.1">
    <property type="nucleotide sequence ID" value="NZ_CP076642.1"/>
</dbReference>
<dbReference type="PANTHER" id="PTHR38340">
    <property type="entry name" value="S-LAYER PROTEIN"/>
    <property type="match status" value="1"/>
</dbReference>
<feature type="compositionally biased region" description="Polar residues" evidence="1">
    <location>
        <begin position="560"/>
        <end position="573"/>
    </location>
</feature>
<dbReference type="InterPro" id="IPR022038">
    <property type="entry name" value="Ig-like_bact"/>
</dbReference>
<dbReference type="InterPro" id="IPR018511">
    <property type="entry name" value="Hemolysin-typ_Ca-bd_CS"/>
</dbReference>
<name>A0A975YM85_9VIBR</name>
<dbReference type="Pfam" id="PF00353">
    <property type="entry name" value="HemolysinCabind"/>
    <property type="match status" value="4"/>
</dbReference>
<feature type="region of interest" description="Disordered" evidence="1">
    <location>
        <begin position="1120"/>
        <end position="1141"/>
    </location>
</feature>
<dbReference type="EMBL" id="CP076642">
    <property type="protein sequence ID" value="QXO16443.1"/>
    <property type="molecule type" value="Genomic_DNA"/>
</dbReference>
<dbReference type="Pfam" id="PF19077">
    <property type="entry name" value="Big_13"/>
    <property type="match status" value="3"/>
</dbReference>
<evidence type="ECO:0000256" key="1">
    <source>
        <dbReference type="SAM" id="MobiDB-lite"/>
    </source>
</evidence>
<feature type="region of interest" description="Disordered" evidence="1">
    <location>
        <begin position="560"/>
        <end position="579"/>
    </location>
</feature>
<feature type="domain" description="Bacterial Ig-like" evidence="3">
    <location>
        <begin position="910"/>
        <end position="1010"/>
    </location>
</feature>
<dbReference type="GO" id="GO:0005509">
    <property type="term" value="F:calcium ion binding"/>
    <property type="evidence" value="ECO:0007669"/>
    <property type="project" value="InterPro"/>
</dbReference>